<reference evidence="1" key="1">
    <citation type="submission" date="2019-11" db="EMBL/GenBank/DDBJ databases">
        <authorList>
            <person name="Feng L."/>
        </authorList>
    </citation>
    <scope>NUCLEOTIDE SEQUENCE</scope>
    <source>
        <strain evidence="1">PclaraLFYP37</strain>
    </source>
</reference>
<gene>
    <name evidence="1" type="ORF">PCLFYP37_03162</name>
</gene>
<dbReference type="AlphaFoldDB" id="A0A6N3FER2"/>
<evidence type="ECO:0000313" key="1">
    <source>
        <dbReference type="EMBL" id="VYU50667.1"/>
    </source>
</evidence>
<sequence length="223" mass="25820">MKAKIDCILDFLKDVAAHNDRGWFAEHKGQYEEARGLFEEMVQALIHRIATFDGSVAHLTVKDCTYRFYRDTRFSEDKSPYKRHFGAYINACGKKSWHSGYYFHLQPGECLLAGGAWCLPSPILKAVRQSIVDEVDEFRSIVEAADFKAAFPVIGESRLKTLPKGFPKDFPYPDYLRPKDYSVCHTVPDDFFRDENWLDRTAGIFELMKPFNDFVNYTIDECE</sequence>
<dbReference type="InterPro" id="IPR015996">
    <property type="entry name" value="UCP028451"/>
</dbReference>
<dbReference type="InterPro" id="IPR012808">
    <property type="entry name" value="CHP02453"/>
</dbReference>
<dbReference type="RefSeq" id="WP_021979930.1">
    <property type="nucleotide sequence ID" value="NZ_CACRUT010000020.1"/>
</dbReference>
<name>A0A6N3FER2_9BACT</name>
<dbReference type="PANTHER" id="PTHR36452">
    <property type="entry name" value="CHROMOSOME 12, WHOLE GENOME SHOTGUN SEQUENCE"/>
    <property type="match status" value="1"/>
</dbReference>
<dbReference type="PIRSF" id="PIRSF028451">
    <property type="entry name" value="UCP028451"/>
    <property type="match status" value="1"/>
</dbReference>
<proteinExistence type="predicted"/>
<dbReference type="NCBIfam" id="TIGR02453">
    <property type="entry name" value="TIGR02453 family protein"/>
    <property type="match status" value="1"/>
</dbReference>
<dbReference type="EMBL" id="CACRUT010000020">
    <property type="protein sequence ID" value="VYU50667.1"/>
    <property type="molecule type" value="Genomic_DNA"/>
</dbReference>
<protein>
    <recommendedName>
        <fullName evidence="2">TIGR02453 family protein</fullName>
    </recommendedName>
</protein>
<accession>A0A6N3FER2</accession>
<dbReference type="Pfam" id="PF09365">
    <property type="entry name" value="DUF2461"/>
    <property type="match status" value="1"/>
</dbReference>
<organism evidence="1">
    <name type="scientific">Paraprevotella clara</name>
    <dbReference type="NCBI Taxonomy" id="454154"/>
    <lineage>
        <taxon>Bacteria</taxon>
        <taxon>Pseudomonadati</taxon>
        <taxon>Bacteroidota</taxon>
        <taxon>Bacteroidia</taxon>
        <taxon>Bacteroidales</taxon>
        <taxon>Prevotellaceae</taxon>
        <taxon>Paraprevotella</taxon>
    </lineage>
</organism>
<dbReference type="PANTHER" id="PTHR36452:SF1">
    <property type="entry name" value="DUF2461 DOMAIN-CONTAINING PROTEIN"/>
    <property type="match status" value="1"/>
</dbReference>
<evidence type="ECO:0008006" key="2">
    <source>
        <dbReference type="Google" id="ProtNLM"/>
    </source>
</evidence>